<reference evidence="2" key="1">
    <citation type="journal article" date="2020" name="Stud. Mycol.">
        <title>101 Dothideomycetes genomes: a test case for predicting lifestyles and emergence of pathogens.</title>
        <authorList>
            <person name="Haridas S."/>
            <person name="Albert R."/>
            <person name="Binder M."/>
            <person name="Bloem J."/>
            <person name="Labutti K."/>
            <person name="Salamov A."/>
            <person name="Andreopoulos B."/>
            <person name="Baker S."/>
            <person name="Barry K."/>
            <person name="Bills G."/>
            <person name="Bluhm B."/>
            <person name="Cannon C."/>
            <person name="Castanera R."/>
            <person name="Culley D."/>
            <person name="Daum C."/>
            <person name="Ezra D."/>
            <person name="Gonzalez J."/>
            <person name="Henrissat B."/>
            <person name="Kuo A."/>
            <person name="Liang C."/>
            <person name="Lipzen A."/>
            <person name="Lutzoni F."/>
            <person name="Magnuson J."/>
            <person name="Mondo S."/>
            <person name="Nolan M."/>
            <person name="Ohm R."/>
            <person name="Pangilinan J."/>
            <person name="Park H.-J."/>
            <person name="Ramirez L."/>
            <person name="Alfaro M."/>
            <person name="Sun H."/>
            <person name="Tritt A."/>
            <person name="Yoshinaga Y."/>
            <person name="Zwiers L.-H."/>
            <person name="Turgeon B."/>
            <person name="Goodwin S."/>
            <person name="Spatafora J."/>
            <person name="Crous P."/>
            <person name="Grigoriev I."/>
        </authorList>
    </citation>
    <scope>NUCLEOTIDE SEQUENCE</scope>
    <source>
        <strain evidence="2">CBS 675.92</strain>
    </source>
</reference>
<dbReference type="AlphaFoldDB" id="A0A6A5U6D8"/>
<dbReference type="EMBL" id="ML976984">
    <property type="protein sequence ID" value="KAF1959890.1"/>
    <property type="molecule type" value="Genomic_DNA"/>
</dbReference>
<feature type="region of interest" description="Disordered" evidence="1">
    <location>
        <begin position="1"/>
        <end position="91"/>
    </location>
</feature>
<accession>A0A6A5U6D8</accession>
<protein>
    <recommendedName>
        <fullName evidence="4">Myb-like domain-containing protein</fullName>
    </recommendedName>
</protein>
<gene>
    <name evidence="2" type="ORF">CC80DRAFT_312403</name>
</gene>
<evidence type="ECO:0000313" key="2">
    <source>
        <dbReference type="EMBL" id="KAF1959890.1"/>
    </source>
</evidence>
<sequence length="869" mass="97263">MAERRAVRSSSRRKTPTPQPAATVTSPLAARTRRRGNRSTSRDLDAELPIDAAKSTRRSARQASVHSVVSVTSEGEHDGETGRRAKRRAQKQAVADLTVVEELDTYLEFDDAPQTPLRSEIPVSIPHDSPGAVSEMSGTTAISSFSEVQAELLEARLIQHHLPMLHQATCKFLDHLVPGEEGDADISERIHSDSRRIDYMQMPDSAFVQDYNILENILAPHLSHFLGDQQQYISIRAVHGALFGRNRDGAASQTGLDLVLYQANLVIFAKDMIHTDRGDKKVWDTIRALQNSFPAHFLSGISRDEDDSVSPVGGSMLLQETFELGLDLRTQLAIIYLEHMAHTDEFDPDEIIQDVFLREENDGSHVVQGWAVSALGAGDSSLPQPFDDEVIERCREIRRYFPSDDESLERGEADLEGLGQAFPWRNLILRLLSWIRARKIEVRTALASNGGIGAIEKRVEIEMQNPNPTAERAVMPRVSPRKKRTSFGRNRRRSDRRFDPSVKLDPRVINKLKEKERSSGGPVLDQDQSQLQAEAEARAMPQAPPAVEAEEVEREPMSLIAQEDEVEREPTPLIAQEEEEWETLEDPQQTAAAIEEPIEEAPGPSQPPRSTSEILNLLKQPKKTGKENRMVTDIFARQKDAVRLKFGDGFDGSSQPVAGPSRIEKRPQPSPSKKRARPSEDDSEDDEAFETTSRTARVQEQREKAKAKRVRIDPASSSAPTNHQPRRRNEDVDLAPIEPETSHSETEAPDMTEEAPPPSTYDHRRKLARANIAPKPRKAKTAWTLQQEEALVEYVGEFGTRYSDILKHDVSEAGHGLLGDRTQVNLKDKVRNMAIVMIKSGTGLMPGFDHVIKRDSVHGQRLLDDGFDW</sequence>
<name>A0A6A5U6D8_9PLEO</name>
<feature type="compositionally biased region" description="Basic and acidic residues" evidence="1">
    <location>
        <begin position="496"/>
        <end position="518"/>
    </location>
</feature>
<dbReference type="Proteomes" id="UP000800035">
    <property type="component" value="Unassembled WGS sequence"/>
</dbReference>
<feature type="compositionally biased region" description="Acidic residues" evidence="1">
    <location>
        <begin position="576"/>
        <end position="585"/>
    </location>
</feature>
<evidence type="ECO:0000313" key="3">
    <source>
        <dbReference type="Proteomes" id="UP000800035"/>
    </source>
</evidence>
<evidence type="ECO:0008006" key="4">
    <source>
        <dbReference type="Google" id="ProtNLM"/>
    </source>
</evidence>
<feature type="compositionally biased region" description="Basic residues" evidence="1">
    <location>
        <begin position="479"/>
        <end position="495"/>
    </location>
</feature>
<evidence type="ECO:0000256" key="1">
    <source>
        <dbReference type="SAM" id="MobiDB-lite"/>
    </source>
</evidence>
<dbReference type="Gene3D" id="1.10.10.60">
    <property type="entry name" value="Homeodomain-like"/>
    <property type="match status" value="1"/>
</dbReference>
<organism evidence="2 3">
    <name type="scientific">Byssothecium circinans</name>
    <dbReference type="NCBI Taxonomy" id="147558"/>
    <lineage>
        <taxon>Eukaryota</taxon>
        <taxon>Fungi</taxon>
        <taxon>Dikarya</taxon>
        <taxon>Ascomycota</taxon>
        <taxon>Pezizomycotina</taxon>
        <taxon>Dothideomycetes</taxon>
        <taxon>Pleosporomycetidae</taxon>
        <taxon>Pleosporales</taxon>
        <taxon>Massarineae</taxon>
        <taxon>Massarinaceae</taxon>
        <taxon>Byssothecium</taxon>
    </lineage>
</organism>
<feature type="region of interest" description="Disordered" evidence="1">
    <location>
        <begin position="646"/>
        <end position="761"/>
    </location>
</feature>
<feature type="compositionally biased region" description="Basic and acidic residues" evidence="1">
    <location>
        <begin position="74"/>
        <end position="83"/>
    </location>
</feature>
<dbReference type="OrthoDB" id="5398572at2759"/>
<proteinExistence type="predicted"/>
<keyword evidence="3" id="KW-1185">Reference proteome</keyword>
<dbReference type="CDD" id="cd11660">
    <property type="entry name" value="SANT_TRF"/>
    <property type="match status" value="1"/>
</dbReference>
<feature type="compositionally biased region" description="Polar residues" evidence="1">
    <location>
        <begin position="61"/>
        <end position="73"/>
    </location>
</feature>
<feature type="region of interest" description="Disordered" evidence="1">
    <location>
        <begin position="463"/>
        <end position="613"/>
    </location>
</feature>